<keyword evidence="3" id="KW-1185">Reference proteome</keyword>
<keyword evidence="1" id="KW-0472">Membrane</keyword>
<feature type="transmembrane region" description="Helical" evidence="1">
    <location>
        <begin position="103"/>
        <end position="128"/>
    </location>
</feature>
<protein>
    <submittedName>
        <fullName evidence="2">GntP family permease</fullName>
    </submittedName>
</protein>
<feature type="transmembrane region" description="Helical" evidence="1">
    <location>
        <begin position="307"/>
        <end position="325"/>
    </location>
</feature>
<dbReference type="RefSeq" id="WP_253968656.1">
    <property type="nucleotide sequence ID" value="NZ_JAMFTH010000005.1"/>
</dbReference>
<feature type="transmembrane region" description="Helical" evidence="1">
    <location>
        <begin position="229"/>
        <end position="246"/>
    </location>
</feature>
<feature type="transmembrane region" description="Helical" evidence="1">
    <location>
        <begin position="5"/>
        <end position="24"/>
    </location>
</feature>
<feature type="transmembrane region" description="Helical" evidence="1">
    <location>
        <begin position="30"/>
        <end position="50"/>
    </location>
</feature>
<keyword evidence="1" id="KW-1133">Transmembrane helix</keyword>
<feature type="transmembrane region" description="Helical" evidence="1">
    <location>
        <begin position="140"/>
        <end position="158"/>
    </location>
</feature>
<gene>
    <name evidence="2" type="ORF">M6D89_13740</name>
</gene>
<feature type="transmembrane region" description="Helical" evidence="1">
    <location>
        <begin position="266"/>
        <end position="286"/>
    </location>
</feature>
<dbReference type="NCBIfam" id="TIGR00791">
    <property type="entry name" value="gntP"/>
    <property type="match status" value="1"/>
</dbReference>
<dbReference type="EMBL" id="JAMFTH010000005">
    <property type="protein sequence ID" value="MCP8900362.1"/>
    <property type="molecule type" value="Genomic_DNA"/>
</dbReference>
<evidence type="ECO:0000313" key="3">
    <source>
        <dbReference type="Proteomes" id="UP001139319"/>
    </source>
</evidence>
<dbReference type="InterPro" id="IPR003474">
    <property type="entry name" value="Glcn_transporter"/>
</dbReference>
<reference evidence="2" key="1">
    <citation type="submission" date="2022-05" db="EMBL/GenBank/DDBJ databases">
        <authorList>
            <person name="Sun H.-N."/>
        </authorList>
    </citation>
    <scope>NUCLEOTIDE SEQUENCE</scope>
    <source>
        <strain evidence="2">HB14</strain>
    </source>
</reference>
<accession>A0A9X2I7R3</accession>
<feature type="transmembrane region" description="Helical" evidence="1">
    <location>
        <begin position="424"/>
        <end position="448"/>
    </location>
</feature>
<reference evidence="2" key="2">
    <citation type="submission" date="2023-01" db="EMBL/GenBank/DDBJ databases">
        <title>Gilvimarinus xylanilyticus HB14 isolated from Caulerpa lentillifera aquaculture base in Hainan, China.</title>
        <authorList>
            <person name="Zhang Y.-J."/>
        </authorList>
    </citation>
    <scope>NUCLEOTIDE SEQUENCE</scope>
    <source>
        <strain evidence="2">HB14</strain>
    </source>
</reference>
<dbReference type="AlphaFoldDB" id="A0A9X2I7R3"/>
<dbReference type="GO" id="GO:0015128">
    <property type="term" value="F:gluconate transmembrane transporter activity"/>
    <property type="evidence" value="ECO:0007669"/>
    <property type="project" value="InterPro"/>
</dbReference>
<comment type="caution">
    <text evidence="2">The sequence shown here is derived from an EMBL/GenBank/DDBJ whole genome shotgun (WGS) entry which is preliminary data.</text>
</comment>
<dbReference type="PIRSF" id="PIRSF002746">
    <property type="entry name" value="Gluconate_transporter"/>
    <property type="match status" value="1"/>
</dbReference>
<organism evidence="2 3">
    <name type="scientific">Gilvimarinus xylanilyticus</name>
    <dbReference type="NCBI Taxonomy" id="2944139"/>
    <lineage>
        <taxon>Bacteria</taxon>
        <taxon>Pseudomonadati</taxon>
        <taxon>Pseudomonadota</taxon>
        <taxon>Gammaproteobacteria</taxon>
        <taxon>Cellvibrionales</taxon>
        <taxon>Cellvibrionaceae</taxon>
        <taxon>Gilvimarinus</taxon>
    </lineage>
</organism>
<dbReference type="GO" id="GO:0005886">
    <property type="term" value="C:plasma membrane"/>
    <property type="evidence" value="ECO:0007669"/>
    <property type="project" value="TreeGrafter"/>
</dbReference>
<proteinExistence type="predicted"/>
<dbReference type="PANTHER" id="PTHR30354">
    <property type="entry name" value="GNT FAMILY GLUCONATE TRANSPORTER"/>
    <property type="match status" value="1"/>
</dbReference>
<dbReference type="Proteomes" id="UP001139319">
    <property type="component" value="Unassembled WGS sequence"/>
</dbReference>
<dbReference type="Pfam" id="PF02447">
    <property type="entry name" value="GntP_permease"/>
    <property type="match status" value="1"/>
</dbReference>
<evidence type="ECO:0000256" key="1">
    <source>
        <dbReference type="SAM" id="Phobius"/>
    </source>
</evidence>
<feature type="transmembrane region" description="Helical" evidence="1">
    <location>
        <begin position="178"/>
        <end position="197"/>
    </location>
</feature>
<dbReference type="PANTHER" id="PTHR30354:SF25">
    <property type="entry name" value="INNER MEMBRANE PERMEASE YGBN"/>
    <property type="match status" value="1"/>
</dbReference>
<feature type="transmembrane region" description="Helical" evidence="1">
    <location>
        <begin position="386"/>
        <end position="404"/>
    </location>
</feature>
<feature type="transmembrane region" description="Helical" evidence="1">
    <location>
        <begin position="345"/>
        <end position="374"/>
    </location>
</feature>
<keyword evidence="1" id="KW-0812">Transmembrane</keyword>
<name>A0A9X2I7R3_9GAMM</name>
<sequence length="449" mass="46407">MSVTYLLFLTVASIGLLLFLIMVLRLQAFVALLLVSMVVAIAGGVPLPEVASTIQAGMGSTLGYIAIVIGLGTMIGEILQVSGGAQQIANTLTRKAGTERAPWALMTLGLIVAIPVFFEVALILFIPLVYSLAKRTGKSVLLYGLPLVAGIAVAHSFIPPTPGPVAVASLIGADLGWVILIGLTAGIPAAIVGGIVFGRFIGGRIHAPLPDFAQAHLESQAQSDRPQPGFALVLSIILVPLAMILLNTVSKVWLGEGHTLVNVMAFVGHPFTALLTAALLAFYFLGTRLGFSRDEIQRVATRSMEPVGMIILLTGAGGVFGKVLITAGVGDALVEAMSGSNLPVVLFAFLVAAVVRVSQGSATVSMVTAAGLIAPLVDAGGYSEPVVACVVIAIACGATVLSHVNDSGFWLVKQYMGLTEKQTLASWTMLETILGLVGLAVVLVLSVLV</sequence>
<feature type="transmembrane region" description="Helical" evidence="1">
    <location>
        <begin position="62"/>
        <end position="83"/>
    </location>
</feature>
<evidence type="ECO:0000313" key="2">
    <source>
        <dbReference type="EMBL" id="MCP8900362.1"/>
    </source>
</evidence>